<reference evidence="3" key="1">
    <citation type="submission" date="2018-08" db="EMBL/GenBank/DDBJ databases">
        <title>A genome reference for cultivated species of the human gut microbiota.</title>
        <authorList>
            <person name="Zou Y."/>
            <person name="Xue W."/>
            <person name="Luo G."/>
        </authorList>
    </citation>
    <scope>NUCLEOTIDE SEQUENCE [LARGE SCALE GENOMIC DNA]</scope>
    <source>
        <strain evidence="3">TF05-5AC</strain>
    </source>
</reference>
<dbReference type="GeneID" id="97990413"/>
<dbReference type="Proteomes" id="UP000260812">
    <property type="component" value="Unassembled WGS sequence"/>
</dbReference>
<dbReference type="InterPro" id="IPR036573">
    <property type="entry name" value="CBM_sf_5/12"/>
</dbReference>
<evidence type="ECO:0000313" key="3">
    <source>
        <dbReference type="EMBL" id="RGE55910.1"/>
    </source>
</evidence>
<dbReference type="GO" id="GO:0030246">
    <property type="term" value="F:carbohydrate binding"/>
    <property type="evidence" value="ECO:0007669"/>
    <property type="project" value="InterPro"/>
</dbReference>
<dbReference type="EMBL" id="QVLV01000034">
    <property type="protein sequence ID" value="RGE55910.1"/>
    <property type="molecule type" value="Genomic_DNA"/>
</dbReference>
<keyword evidence="1" id="KW-0378">Hydrolase</keyword>
<dbReference type="AlphaFoldDB" id="A0A3E3HVQ7"/>
<keyword evidence="4" id="KW-1185">Reference proteome</keyword>
<evidence type="ECO:0000256" key="1">
    <source>
        <dbReference type="ARBA" id="ARBA00022801"/>
    </source>
</evidence>
<feature type="domain" description="Chitin-binding type-3" evidence="2">
    <location>
        <begin position="43"/>
        <end position="81"/>
    </location>
</feature>
<evidence type="ECO:0000259" key="2">
    <source>
        <dbReference type="Pfam" id="PF02839"/>
    </source>
</evidence>
<evidence type="ECO:0000313" key="4">
    <source>
        <dbReference type="Proteomes" id="UP000260812"/>
    </source>
</evidence>
<comment type="caution">
    <text evidence="3">The sequence shown here is derived from an EMBL/GenBank/DDBJ whole genome shotgun (WGS) entry which is preliminary data.</text>
</comment>
<proteinExistence type="predicted"/>
<dbReference type="GO" id="GO:0005975">
    <property type="term" value="P:carbohydrate metabolic process"/>
    <property type="evidence" value="ECO:0007669"/>
    <property type="project" value="InterPro"/>
</dbReference>
<dbReference type="SUPFAM" id="SSF51055">
    <property type="entry name" value="Carbohydrate binding domain"/>
    <property type="match status" value="1"/>
</dbReference>
<dbReference type="CDD" id="cd12214">
    <property type="entry name" value="ChiA1_BD"/>
    <property type="match status" value="1"/>
</dbReference>
<dbReference type="GO" id="GO:0004553">
    <property type="term" value="F:hydrolase activity, hydrolyzing O-glycosyl compounds"/>
    <property type="evidence" value="ECO:0007669"/>
    <property type="project" value="InterPro"/>
</dbReference>
<accession>A0A3E3HVQ7</accession>
<protein>
    <recommendedName>
        <fullName evidence="2">Chitin-binding type-3 domain-containing protein</fullName>
    </recommendedName>
</protein>
<gene>
    <name evidence="3" type="ORF">DXC51_27070</name>
</gene>
<sequence>MRKEALQKLEAMRKQAEINCAGNTDMQALEVAALYPDWTSLAEGEALEAGSRVRHKGTLYKILQGHNKQSGWAPDVTPSLFAKVLIPDSSTPEWEQPGSTNGYGVGDRVTHGDKTWESLVDNNVWEPGVAGSESLWKEI</sequence>
<dbReference type="RefSeq" id="WP_117545804.1">
    <property type="nucleotide sequence ID" value="NZ_QVLV01000034.1"/>
</dbReference>
<dbReference type="Pfam" id="PF02839">
    <property type="entry name" value="CBM_5_12"/>
    <property type="match status" value="1"/>
</dbReference>
<name>A0A3E3HVQ7_9FIRM</name>
<dbReference type="InterPro" id="IPR003610">
    <property type="entry name" value="CBM5/12"/>
</dbReference>
<organism evidence="3 4">
    <name type="scientific">Eisenbergiella massiliensis</name>
    <dbReference type="NCBI Taxonomy" id="1720294"/>
    <lineage>
        <taxon>Bacteria</taxon>
        <taxon>Bacillati</taxon>
        <taxon>Bacillota</taxon>
        <taxon>Clostridia</taxon>
        <taxon>Lachnospirales</taxon>
        <taxon>Lachnospiraceae</taxon>
        <taxon>Eisenbergiella</taxon>
    </lineage>
</organism>
<dbReference type="GO" id="GO:0005576">
    <property type="term" value="C:extracellular region"/>
    <property type="evidence" value="ECO:0007669"/>
    <property type="project" value="InterPro"/>
</dbReference>
<dbReference type="Gene3D" id="2.10.10.90">
    <property type="match status" value="1"/>
</dbReference>